<dbReference type="AlphaFoldDB" id="A0A7D9LZP3"/>
<name>A0A7D9LZP3_PARCT</name>
<comment type="caution">
    <text evidence="1">The sequence shown here is derived from an EMBL/GenBank/DDBJ whole genome shotgun (WGS) entry which is preliminary data.</text>
</comment>
<dbReference type="EMBL" id="CACRXK020025896">
    <property type="protein sequence ID" value="CAB4039809.1"/>
    <property type="molecule type" value="Genomic_DNA"/>
</dbReference>
<evidence type="ECO:0000313" key="2">
    <source>
        <dbReference type="Proteomes" id="UP001152795"/>
    </source>
</evidence>
<dbReference type="Proteomes" id="UP001152795">
    <property type="component" value="Unassembled WGS sequence"/>
</dbReference>
<evidence type="ECO:0000313" key="1">
    <source>
        <dbReference type="EMBL" id="CAB4039809.1"/>
    </source>
</evidence>
<accession>A0A7D9LZP3</accession>
<feature type="non-terminal residue" evidence="1">
    <location>
        <position position="1"/>
    </location>
</feature>
<protein>
    <submittedName>
        <fullName evidence="1">Uncharacterized protein</fullName>
    </submittedName>
</protein>
<proteinExistence type="predicted"/>
<organism evidence="1 2">
    <name type="scientific">Paramuricea clavata</name>
    <name type="common">Red gorgonian</name>
    <name type="synonym">Violescent sea-whip</name>
    <dbReference type="NCBI Taxonomy" id="317549"/>
    <lineage>
        <taxon>Eukaryota</taxon>
        <taxon>Metazoa</taxon>
        <taxon>Cnidaria</taxon>
        <taxon>Anthozoa</taxon>
        <taxon>Octocorallia</taxon>
        <taxon>Malacalcyonacea</taxon>
        <taxon>Plexauridae</taxon>
        <taxon>Paramuricea</taxon>
    </lineage>
</organism>
<keyword evidence="2" id="KW-1185">Reference proteome</keyword>
<sequence length="75" mass="8319">MKETPHEETLPSENTCECGKEIGSKSDEDIVKDSGILSLAQVGDRWHADKGFMVQRILDAYGVIVDTPEKLSNKK</sequence>
<gene>
    <name evidence="1" type="ORF">PACLA_8A035791</name>
</gene>
<reference evidence="1" key="1">
    <citation type="submission" date="2020-04" db="EMBL/GenBank/DDBJ databases">
        <authorList>
            <person name="Alioto T."/>
            <person name="Alioto T."/>
            <person name="Gomez Garrido J."/>
        </authorList>
    </citation>
    <scope>NUCLEOTIDE SEQUENCE</scope>
    <source>
        <strain evidence="1">A484AB</strain>
    </source>
</reference>